<protein>
    <submittedName>
        <fullName evidence="2">Uncharacterized protein</fullName>
    </submittedName>
</protein>
<evidence type="ECO:0000313" key="3">
    <source>
        <dbReference type="Proteomes" id="UP000005532"/>
    </source>
</evidence>
<comment type="caution">
    <text evidence="2">The sequence shown here is derived from an EMBL/GenBank/DDBJ whole genome shotgun (WGS) entry which is preliminary data.</text>
</comment>
<evidence type="ECO:0000313" key="2">
    <source>
        <dbReference type="EMBL" id="EER46327.1"/>
    </source>
</evidence>
<organism evidence="2 3">
    <name type="scientific">Actinobacillus minor NM305</name>
    <dbReference type="NCBI Taxonomy" id="637911"/>
    <lineage>
        <taxon>Bacteria</taxon>
        <taxon>Pseudomonadati</taxon>
        <taxon>Pseudomonadota</taxon>
        <taxon>Gammaproteobacteria</taxon>
        <taxon>Pasteurellales</taxon>
        <taxon>Pasteurellaceae</taxon>
        <taxon>Actinobacillus</taxon>
    </lineage>
</organism>
<name>C5S447_9PAST</name>
<dbReference type="Proteomes" id="UP000005532">
    <property type="component" value="Unassembled WGS sequence"/>
</dbReference>
<gene>
    <name evidence="2" type="ORF">AM305_02157</name>
</gene>
<reference evidence="2 3" key="1">
    <citation type="journal article" date="2010" name="Vet. Microbiol.">
        <title>Production of haemolysins by strains of the Actinobacillus minor/porcitonsillarum complex.</title>
        <authorList>
            <person name="Arya G."/>
            <person name="Niven D.F."/>
        </authorList>
    </citation>
    <scope>NUCLEOTIDE SEQUENCE [LARGE SCALE GENOMIC DNA]</scope>
    <source>
        <strain evidence="2 3">NM305</strain>
    </source>
</reference>
<dbReference type="AlphaFoldDB" id="C5S447"/>
<keyword evidence="1" id="KW-1133">Transmembrane helix</keyword>
<dbReference type="EMBL" id="ACQL01000122">
    <property type="protein sequence ID" value="EER46327.1"/>
    <property type="molecule type" value="Genomic_DNA"/>
</dbReference>
<sequence>MSVKEFILIFFSLVISTYLMHHNITSENKAFIIAIVNALIYLILSKICKVFNKKD</sequence>
<keyword evidence="1" id="KW-0472">Membrane</keyword>
<keyword evidence="1" id="KW-0812">Transmembrane</keyword>
<feature type="transmembrane region" description="Helical" evidence="1">
    <location>
        <begin position="7"/>
        <end position="24"/>
    </location>
</feature>
<feature type="transmembrane region" description="Helical" evidence="1">
    <location>
        <begin position="30"/>
        <end position="48"/>
    </location>
</feature>
<evidence type="ECO:0000256" key="1">
    <source>
        <dbReference type="SAM" id="Phobius"/>
    </source>
</evidence>
<accession>C5S447</accession>
<proteinExistence type="predicted"/>